<name>A0A8H3L4G0_9GLOM</name>
<dbReference type="OrthoDB" id="10625000at2759"/>
<sequence>MEADSYGAIVRNDWLGKVKANINYETSVMTITWEGRIAEVLIEYRLLPREKKQLQEQSAVNPDGKDDDADGDDDEIDEEEDKASQDDNDERKRTQLVDKEELPVILDCNFASVVTDPIYSYESFVLTNKEELSNRHCGKAPSEEQCQFVLTNQTYNQVVLKKVDNKTNCQLCPHCRRKTHLEYEESVKKLDCYHMEVGSEEATTPETTVGVVIM</sequence>
<protein>
    <submittedName>
        <fullName evidence="2">Uncharacterized protein</fullName>
    </submittedName>
</protein>
<feature type="region of interest" description="Disordered" evidence="1">
    <location>
        <begin position="53"/>
        <end position="95"/>
    </location>
</feature>
<evidence type="ECO:0000313" key="2">
    <source>
        <dbReference type="EMBL" id="GES81623.1"/>
    </source>
</evidence>
<feature type="compositionally biased region" description="Acidic residues" evidence="1">
    <location>
        <begin position="65"/>
        <end position="81"/>
    </location>
</feature>
<accession>A0A8H3L4G0</accession>
<proteinExistence type="predicted"/>
<feature type="compositionally biased region" description="Basic and acidic residues" evidence="1">
    <location>
        <begin position="82"/>
        <end position="95"/>
    </location>
</feature>
<evidence type="ECO:0000313" key="3">
    <source>
        <dbReference type="Proteomes" id="UP000615446"/>
    </source>
</evidence>
<dbReference type="Proteomes" id="UP000615446">
    <property type="component" value="Unassembled WGS sequence"/>
</dbReference>
<dbReference type="EMBL" id="BLAL01000058">
    <property type="protein sequence ID" value="GES81623.1"/>
    <property type="molecule type" value="Genomic_DNA"/>
</dbReference>
<gene>
    <name evidence="2" type="ORF">RCL2_000887000</name>
</gene>
<comment type="caution">
    <text evidence="2">The sequence shown here is derived from an EMBL/GenBank/DDBJ whole genome shotgun (WGS) entry which is preliminary data.</text>
</comment>
<evidence type="ECO:0000256" key="1">
    <source>
        <dbReference type="SAM" id="MobiDB-lite"/>
    </source>
</evidence>
<dbReference type="AlphaFoldDB" id="A0A8H3L4G0"/>
<organism evidence="2 3">
    <name type="scientific">Rhizophagus clarus</name>
    <dbReference type="NCBI Taxonomy" id="94130"/>
    <lineage>
        <taxon>Eukaryota</taxon>
        <taxon>Fungi</taxon>
        <taxon>Fungi incertae sedis</taxon>
        <taxon>Mucoromycota</taxon>
        <taxon>Glomeromycotina</taxon>
        <taxon>Glomeromycetes</taxon>
        <taxon>Glomerales</taxon>
        <taxon>Glomeraceae</taxon>
        <taxon>Rhizophagus</taxon>
    </lineage>
</organism>
<reference evidence="2" key="1">
    <citation type="submission" date="2019-10" db="EMBL/GenBank/DDBJ databases">
        <title>Conservation and host-specific expression of non-tandemly repeated heterogenous ribosome RNA gene in arbuscular mycorrhizal fungi.</title>
        <authorList>
            <person name="Maeda T."/>
            <person name="Kobayashi Y."/>
            <person name="Nakagawa T."/>
            <person name="Ezawa T."/>
            <person name="Yamaguchi K."/>
            <person name="Bino T."/>
            <person name="Nishimoto Y."/>
            <person name="Shigenobu S."/>
            <person name="Kawaguchi M."/>
        </authorList>
    </citation>
    <scope>NUCLEOTIDE SEQUENCE</scope>
    <source>
        <strain evidence="2">HR1</strain>
    </source>
</reference>